<dbReference type="STRING" id="49451.A0A314KGT7"/>
<dbReference type="Gramene" id="OIT28467">
    <property type="protein sequence ID" value="OIT28467"/>
    <property type="gene ID" value="A4A49_18363"/>
</dbReference>
<comment type="caution">
    <text evidence="2">The sequence shown here is derived from an EMBL/GenBank/DDBJ whole genome shotgun (WGS) entry which is preliminary data.</text>
</comment>
<dbReference type="SMR" id="A0A314KGT7"/>
<gene>
    <name evidence="2" type="primary">XI-J</name>
    <name evidence="2" type="ORF">A4A49_18363</name>
</gene>
<sequence length="113" mass="12144">MTNTSYDLVCLRMIYSISDQFSELKKVLRPSSSQSSASGLISRGYPDDATSASADATSADSDFTFQAPGSTPPHLSSPNPHAFQLIVQDLAAAEISGSGNWENDREGVFDDFF</sequence>
<protein>
    <submittedName>
        <fullName evidence="2">Myosin-16</fullName>
    </submittedName>
</protein>
<proteinExistence type="predicted"/>
<feature type="compositionally biased region" description="Polar residues" evidence="1">
    <location>
        <begin position="63"/>
        <end position="79"/>
    </location>
</feature>
<dbReference type="EMBL" id="MJEQ01002057">
    <property type="protein sequence ID" value="OIT28467.1"/>
    <property type="molecule type" value="Genomic_DNA"/>
</dbReference>
<reference evidence="2" key="1">
    <citation type="submission" date="2016-11" db="EMBL/GenBank/DDBJ databases">
        <title>The genome of Nicotiana attenuata.</title>
        <authorList>
            <person name="Xu S."/>
            <person name="Brockmoeller T."/>
            <person name="Gaquerel E."/>
            <person name="Navarro A."/>
            <person name="Kuhl H."/>
            <person name="Gase K."/>
            <person name="Ling Z."/>
            <person name="Zhou W."/>
            <person name="Kreitzer C."/>
            <person name="Stanke M."/>
            <person name="Tang H."/>
            <person name="Lyons E."/>
            <person name="Pandey P."/>
            <person name="Pandey S.P."/>
            <person name="Timmermann B."/>
            <person name="Baldwin I.T."/>
        </authorList>
    </citation>
    <scope>NUCLEOTIDE SEQUENCE [LARGE SCALE GENOMIC DNA]</scope>
    <source>
        <strain evidence="2">UT</strain>
    </source>
</reference>
<dbReference type="Proteomes" id="UP000187609">
    <property type="component" value="Unassembled WGS sequence"/>
</dbReference>
<evidence type="ECO:0000313" key="3">
    <source>
        <dbReference type="Proteomes" id="UP000187609"/>
    </source>
</evidence>
<evidence type="ECO:0000313" key="2">
    <source>
        <dbReference type="EMBL" id="OIT28467.1"/>
    </source>
</evidence>
<feature type="region of interest" description="Disordered" evidence="1">
    <location>
        <begin position="28"/>
        <end position="80"/>
    </location>
</feature>
<feature type="compositionally biased region" description="Low complexity" evidence="1">
    <location>
        <begin position="31"/>
        <end position="62"/>
    </location>
</feature>
<keyword evidence="3" id="KW-1185">Reference proteome</keyword>
<accession>A0A314KGT7</accession>
<evidence type="ECO:0000256" key="1">
    <source>
        <dbReference type="SAM" id="MobiDB-lite"/>
    </source>
</evidence>
<dbReference type="AlphaFoldDB" id="A0A314KGT7"/>
<name>A0A314KGT7_NICAT</name>
<organism evidence="2 3">
    <name type="scientific">Nicotiana attenuata</name>
    <name type="common">Coyote tobacco</name>
    <dbReference type="NCBI Taxonomy" id="49451"/>
    <lineage>
        <taxon>Eukaryota</taxon>
        <taxon>Viridiplantae</taxon>
        <taxon>Streptophyta</taxon>
        <taxon>Embryophyta</taxon>
        <taxon>Tracheophyta</taxon>
        <taxon>Spermatophyta</taxon>
        <taxon>Magnoliopsida</taxon>
        <taxon>eudicotyledons</taxon>
        <taxon>Gunneridae</taxon>
        <taxon>Pentapetalae</taxon>
        <taxon>asterids</taxon>
        <taxon>lamiids</taxon>
        <taxon>Solanales</taxon>
        <taxon>Solanaceae</taxon>
        <taxon>Nicotianoideae</taxon>
        <taxon>Nicotianeae</taxon>
        <taxon>Nicotiana</taxon>
    </lineage>
</organism>